<evidence type="ECO:0000313" key="1">
    <source>
        <dbReference type="EMBL" id="CAG00095.1"/>
    </source>
</evidence>
<name>Q4SGY7_TETNG</name>
<reference evidence="1" key="2">
    <citation type="submission" date="2004-02" db="EMBL/GenBank/DDBJ databases">
        <authorList>
            <consortium name="Genoscope"/>
            <consortium name="Whitehead Institute Centre for Genome Research"/>
        </authorList>
    </citation>
    <scope>NUCLEOTIDE SEQUENCE</scope>
</reference>
<dbReference type="KEGG" id="tng:GSTEN00018406G001"/>
<protein>
    <submittedName>
        <fullName evidence="1">(spotted green pufferfish) hypothetical protein</fullName>
    </submittedName>
</protein>
<organism evidence="1">
    <name type="scientific">Tetraodon nigroviridis</name>
    <name type="common">Spotted green pufferfish</name>
    <name type="synonym">Chelonodon nigroviridis</name>
    <dbReference type="NCBI Taxonomy" id="99883"/>
    <lineage>
        <taxon>Eukaryota</taxon>
        <taxon>Metazoa</taxon>
        <taxon>Chordata</taxon>
        <taxon>Craniata</taxon>
        <taxon>Vertebrata</taxon>
        <taxon>Euteleostomi</taxon>
        <taxon>Actinopterygii</taxon>
        <taxon>Neopterygii</taxon>
        <taxon>Teleostei</taxon>
        <taxon>Neoteleostei</taxon>
        <taxon>Acanthomorphata</taxon>
        <taxon>Eupercaria</taxon>
        <taxon>Tetraodontiformes</taxon>
        <taxon>Tetradontoidea</taxon>
        <taxon>Tetraodontidae</taxon>
        <taxon>Tetraodon</taxon>
    </lineage>
</organism>
<dbReference type="EMBL" id="CAAE01014590">
    <property type="protein sequence ID" value="CAG00095.1"/>
    <property type="molecule type" value="Genomic_DNA"/>
</dbReference>
<dbReference type="AlphaFoldDB" id="Q4SGY7"/>
<sequence length="80" mass="9152">MAHLAESQAEYELNDWMCRFQIGSPHNQNHLSLWAAPWALALVKDLVLVLLSCTVAARRDILNEVVKLHWDMRSQPVSGR</sequence>
<proteinExistence type="predicted"/>
<reference evidence="1" key="1">
    <citation type="journal article" date="2004" name="Nature">
        <title>Genome duplication in the teleost fish Tetraodon nigroviridis reveals the early vertebrate proto-karyotype.</title>
        <authorList>
            <person name="Jaillon O."/>
            <person name="Aury J.-M."/>
            <person name="Brunet F."/>
            <person name="Petit J.-L."/>
            <person name="Stange-Thomann N."/>
            <person name="Mauceli E."/>
            <person name="Bouneau L."/>
            <person name="Fischer C."/>
            <person name="Ozouf-Costaz C."/>
            <person name="Bernot A."/>
            <person name="Nicaud S."/>
            <person name="Jaffe D."/>
            <person name="Fisher S."/>
            <person name="Lutfalla G."/>
            <person name="Dossat C."/>
            <person name="Segurens B."/>
            <person name="Dasilva C."/>
            <person name="Salanoubat M."/>
            <person name="Levy M."/>
            <person name="Boudet N."/>
            <person name="Castellano S."/>
            <person name="Anthouard V."/>
            <person name="Jubin C."/>
            <person name="Castelli V."/>
            <person name="Katinka M."/>
            <person name="Vacherie B."/>
            <person name="Biemont C."/>
            <person name="Skalli Z."/>
            <person name="Cattolico L."/>
            <person name="Poulain J."/>
            <person name="De Berardinis V."/>
            <person name="Cruaud C."/>
            <person name="Duprat S."/>
            <person name="Brottier P."/>
            <person name="Coutanceau J.-P."/>
            <person name="Gouzy J."/>
            <person name="Parra G."/>
            <person name="Lardier G."/>
            <person name="Chapple C."/>
            <person name="McKernan K.J."/>
            <person name="McEwan P."/>
            <person name="Bosak S."/>
            <person name="Kellis M."/>
            <person name="Volff J.-N."/>
            <person name="Guigo R."/>
            <person name="Zody M.C."/>
            <person name="Mesirov J."/>
            <person name="Lindblad-Toh K."/>
            <person name="Birren B."/>
            <person name="Nusbaum C."/>
            <person name="Kahn D."/>
            <person name="Robinson-Rechavi M."/>
            <person name="Laudet V."/>
            <person name="Schachter V."/>
            <person name="Quetier F."/>
            <person name="Saurin W."/>
            <person name="Scarpelli C."/>
            <person name="Wincker P."/>
            <person name="Lander E.S."/>
            <person name="Weissenbach J."/>
            <person name="Roest Crollius H."/>
        </authorList>
    </citation>
    <scope>NUCLEOTIDE SEQUENCE [LARGE SCALE GENOMIC DNA]</scope>
</reference>
<accession>Q4SGY7</accession>
<comment type="caution">
    <text evidence="1">The sequence shown here is derived from an EMBL/GenBank/DDBJ whole genome shotgun (WGS) entry which is preliminary data.</text>
</comment>
<gene>
    <name evidence="1" type="ORF">GSTENG00018406001</name>
</gene>